<organism evidence="1 2">
    <name type="scientific">Cupriavidus metallidurans (strain ATCC 43123 / DSM 2839 / NBRC 102507 / CH34)</name>
    <name type="common">Ralstonia metallidurans</name>
    <dbReference type="NCBI Taxonomy" id="266264"/>
    <lineage>
        <taxon>Bacteria</taxon>
        <taxon>Pseudomonadati</taxon>
        <taxon>Pseudomonadota</taxon>
        <taxon>Betaproteobacteria</taxon>
        <taxon>Burkholderiales</taxon>
        <taxon>Burkholderiaceae</taxon>
        <taxon>Cupriavidus</taxon>
    </lineage>
</organism>
<accession>D3DYF6</accession>
<dbReference type="HOGENOM" id="CLU_2790989_0_0_4"/>
<keyword evidence="2" id="KW-1185">Reference proteome</keyword>
<dbReference type="Proteomes" id="UP000002429">
    <property type="component" value="Plasmid megaplasmid"/>
</dbReference>
<keyword evidence="1" id="KW-0614">Plasmid</keyword>
<name>D3DYF6_CUPMC</name>
<evidence type="ECO:0000313" key="1">
    <source>
        <dbReference type="EMBL" id="ADC45326.1"/>
    </source>
</evidence>
<dbReference type="AlphaFoldDB" id="D3DYF6"/>
<dbReference type="EMBL" id="CP000353">
    <property type="protein sequence ID" value="ADC45326.1"/>
    <property type="molecule type" value="Genomic_DNA"/>
</dbReference>
<evidence type="ECO:0000313" key="2">
    <source>
        <dbReference type="Proteomes" id="UP000002429"/>
    </source>
</evidence>
<protein>
    <submittedName>
        <fullName evidence="1">Uncharacterized protein</fullName>
    </submittedName>
</protein>
<dbReference type="KEGG" id="rme:Rmet_6747"/>
<gene>
    <name evidence="1" type="ordered locus">Rmet_6747</name>
</gene>
<sequence length="68" mass="7432">MPHSPWRNTQCPSDGCAMATNQLNAGQSRFRPNSNLIGKVADTSKKALDALIPRVTMTSYHICEVGDE</sequence>
<proteinExistence type="predicted"/>
<reference evidence="2" key="1">
    <citation type="journal article" date="2010" name="PLoS ONE">
        <title>The complete genome sequence of Cupriavidus metallidurans strain CH34, a master survivalist in harsh and anthropogenic environments.</title>
        <authorList>
            <person name="Janssen P.J."/>
            <person name="Van Houdt R."/>
            <person name="Moors H."/>
            <person name="Monsieurs P."/>
            <person name="Morin N."/>
            <person name="Michaux A."/>
            <person name="Benotmane M.A."/>
            <person name="Leys N."/>
            <person name="Vallaeys T."/>
            <person name="Lapidus A."/>
            <person name="Monchy S."/>
            <person name="Medigue C."/>
            <person name="Taghavi S."/>
            <person name="McCorkle S."/>
            <person name="Dunn J."/>
            <person name="van der Lelie D."/>
            <person name="Mergeay M."/>
        </authorList>
    </citation>
    <scope>NUCLEOTIDE SEQUENCE [LARGE SCALE GENOMIC DNA]</scope>
    <source>
        <strain evidence="2">ATCC 43123 / DSM 2839 / NBRC 102507 / CH34</strain>
    </source>
</reference>
<geneLocation type="plasmid" evidence="1 2">
    <name>megaplasmid</name>
</geneLocation>